<dbReference type="AlphaFoldDB" id="A0AA35YEW8"/>
<dbReference type="EMBL" id="OX465078">
    <property type="protein sequence ID" value="CAI9271983.1"/>
    <property type="molecule type" value="Genomic_DNA"/>
</dbReference>
<sequence length="146" mass="16304">MLKLLCLNDAQVLTEHKAATCQARVDQGAEELQWVVKEGIPLFVRALLDSREFGVVNATLQTFAIQLGLHQACVDMKKKYPKELKDKSVLYFYLDAQRQIIDHFSELTTYKYSLLSALGDEGMDVGGMKKLLKVVGCSTEDEVGSC</sequence>
<accession>A0AA35YEW8</accession>
<evidence type="ECO:0000313" key="2">
    <source>
        <dbReference type="Proteomes" id="UP001177003"/>
    </source>
</evidence>
<reference evidence="1" key="1">
    <citation type="submission" date="2023-04" db="EMBL/GenBank/DDBJ databases">
        <authorList>
            <person name="Vijverberg K."/>
            <person name="Xiong W."/>
            <person name="Schranz E."/>
        </authorList>
    </citation>
    <scope>NUCLEOTIDE SEQUENCE</scope>
</reference>
<gene>
    <name evidence="1" type="ORF">LSALG_LOCUS12230</name>
</gene>
<dbReference type="Proteomes" id="UP001177003">
    <property type="component" value="Chromosome 2"/>
</dbReference>
<organism evidence="1 2">
    <name type="scientific">Lactuca saligna</name>
    <name type="common">Willowleaf lettuce</name>
    <dbReference type="NCBI Taxonomy" id="75948"/>
    <lineage>
        <taxon>Eukaryota</taxon>
        <taxon>Viridiplantae</taxon>
        <taxon>Streptophyta</taxon>
        <taxon>Embryophyta</taxon>
        <taxon>Tracheophyta</taxon>
        <taxon>Spermatophyta</taxon>
        <taxon>Magnoliopsida</taxon>
        <taxon>eudicotyledons</taxon>
        <taxon>Gunneridae</taxon>
        <taxon>Pentapetalae</taxon>
        <taxon>asterids</taxon>
        <taxon>campanulids</taxon>
        <taxon>Asterales</taxon>
        <taxon>Asteraceae</taxon>
        <taxon>Cichorioideae</taxon>
        <taxon>Cichorieae</taxon>
        <taxon>Lactucinae</taxon>
        <taxon>Lactuca</taxon>
    </lineage>
</organism>
<protein>
    <submittedName>
        <fullName evidence="1">Uncharacterized protein</fullName>
    </submittedName>
</protein>
<name>A0AA35YEW8_LACSI</name>
<keyword evidence="2" id="KW-1185">Reference proteome</keyword>
<evidence type="ECO:0000313" key="1">
    <source>
        <dbReference type="EMBL" id="CAI9271983.1"/>
    </source>
</evidence>
<proteinExistence type="predicted"/>